<dbReference type="Proteomes" id="UP000244915">
    <property type="component" value="Plasmid unnamed1"/>
</dbReference>
<reference evidence="1 2" key="1">
    <citation type="submission" date="2017-06" db="EMBL/GenBank/DDBJ databases">
        <title>Yangia sp. YSBP01 complete genome sequence.</title>
        <authorList>
            <person name="Woo J.-H."/>
            <person name="Kim H.-S."/>
        </authorList>
    </citation>
    <scope>NUCLEOTIDE SEQUENCE [LARGE SCALE GENOMIC DNA]</scope>
    <source>
        <strain evidence="1 2">YSBP01</strain>
        <plasmid evidence="1 2">unnamed1</plasmid>
    </source>
</reference>
<protein>
    <recommendedName>
        <fullName evidence="3">Biosynthetic protein, Pnap_2097 family</fullName>
    </recommendedName>
</protein>
<geneLocation type="plasmid" evidence="1 2">
    <name>unnamed1</name>
</geneLocation>
<dbReference type="OrthoDB" id="7875571at2"/>
<dbReference type="EMBL" id="CP022191">
    <property type="protein sequence ID" value="AWI85974.1"/>
    <property type="molecule type" value="Genomic_DNA"/>
</dbReference>
<keyword evidence="1" id="KW-0614">Plasmid</keyword>
<dbReference type="NCBIfam" id="TIGR04099">
    <property type="entry name" value="biosn_Pnap_2097"/>
    <property type="match status" value="1"/>
</dbReference>
<dbReference type="AlphaFoldDB" id="A0A2U8HJF9"/>
<evidence type="ECO:0000313" key="1">
    <source>
        <dbReference type="EMBL" id="AWI85974.1"/>
    </source>
</evidence>
<dbReference type="Gene3D" id="3.10.129.10">
    <property type="entry name" value="Hotdog Thioesterase"/>
    <property type="match status" value="1"/>
</dbReference>
<dbReference type="RefSeq" id="WP_108970078.1">
    <property type="nucleotide sequence ID" value="NZ_CP022191.1"/>
</dbReference>
<dbReference type="KEGG" id="ypac:CEW88_19615"/>
<dbReference type="NCBIfam" id="TIGR04098">
    <property type="entry name" value="LnmK_bifunc"/>
    <property type="match status" value="1"/>
</dbReference>
<organism evidence="1 2">
    <name type="scientific">Alloyangia pacifica</name>
    <dbReference type="NCBI Taxonomy" id="311180"/>
    <lineage>
        <taxon>Bacteria</taxon>
        <taxon>Pseudomonadati</taxon>
        <taxon>Pseudomonadota</taxon>
        <taxon>Alphaproteobacteria</taxon>
        <taxon>Rhodobacterales</taxon>
        <taxon>Roseobacteraceae</taxon>
        <taxon>Alloyangia</taxon>
    </lineage>
</organism>
<gene>
    <name evidence="1" type="ORF">CEW88_19615</name>
</gene>
<dbReference type="InterPro" id="IPR024091">
    <property type="entry name" value="LnmK-like_bifun_acyl/decarbox"/>
</dbReference>
<evidence type="ECO:0000313" key="2">
    <source>
        <dbReference type="Proteomes" id="UP000244915"/>
    </source>
</evidence>
<accession>A0A2U8HJF9</accession>
<evidence type="ECO:0008006" key="3">
    <source>
        <dbReference type="Google" id="ProtNLM"/>
    </source>
</evidence>
<proteinExistence type="predicted"/>
<sequence>MLDVDTTGVGVLTRQRLGMQQLSPHGLSETWALGFCGDIHWQLLAATLGQEEFGFRTADGRPIYAAFCATRIELPRSRDLLGAELDIRSRLASLGGACIGSRHEFRQGGQVIGSLLMLSTFVTHDETGSNRRIVRAMPERDCMLPEAGVELKELDARARSVLRTLRGQRVDEGVRLTPSPSLDFNAVGLLYFVSFTRLAESVSNSVDRVRAREIIYLGNLDQGETVKVLQNGTEALVAREDGKIIAHVTVAREAQCHSLALEERTEAPGTQIQPEERR</sequence>
<name>A0A2U8HJF9_9RHOB</name>